<name>A0ABS8T4H0_DATST</name>
<dbReference type="Proteomes" id="UP000823775">
    <property type="component" value="Unassembled WGS sequence"/>
</dbReference>
<sequence length="70" mass="7942">MQPRSGVWAHFDKVCVYTFVEEETPKFNQVLEIVSVAFNVDDPRVSFNAHCQNLVFFGSWSVSIAAVFVT</sequence>
<gene>
    <name evidence="1" type="ORF">HAX54_002367</name>
</gene>
<accession>A0ABS8T4H0</accession>
<reference evidence="1 2" key="1">
    <citation type="journal article" date="2021" name="BMC Genomics">
        <title>Datura genome reveals duplications of psychoactive alkaloid biosynthetic genes and high mutation rate following tissue culture.</title>
        <authorList>
            <person name="Rajewski A."/>
            <person name="Carter-House D."/>
            <person name="Stajich J."/>
            <person name="Litt A."/>
        </authorList>
    </citation>
    <scope>NUCLEOTIDE SEQUENCE [LARGE SCALE GENOMIC DNA]</scope>
    <source>
        <strain evidence="1">AR-01</strain>
    </source>
</reference>
<evidence type="ECO:0000313" key="1">
    <source>
        <dbReference type="EMBL" id="MCD7466043.1"/>
    </source>
</evidence>
<proteinExistence type="predicted"/>
<dbReference type="EMBL" id="JACEIK010001106">
    <property type="protein sequence ID" value="MCD7466043.1"/>
    <property type="molecule type" value="Genomic_DNA"/>
</dbReference>
<keyword evidence="2" id="KW-1185">Reference proteome</keyword>
<protein>
    <submittedName>
        <fullName evidence="1">Uncharacterized protein</fullName>
    </submittedName>
</protein>
<comment type="caution">
    <text evidence="1">The sequence shown here is derived from an EMBL/GenBank/DDBJ whole genome shotgun (WGS) entry which is preliminary data.</text>
</comment>
<evidence type="ECO:0000313" key="2">
    <source>
        <dbReference type="Proteomes" id="UP000823775"/>
    </source>
</evidence>
<organism evidence="1 2">
    <name type="scientific">Datura stramonium</name>
    <name type="common">Jimsonweed</name>
    <name type="synonym">Common thornapple</name>
    <dbReference type="NCBI Taxonomy" id="4076"/>
    <lineage>
        <taxon>Eukaryota</taxon>
        <taxon>Viridiplantae</taxon>
        <taxon>Streptophyta</taxon>
        <taxon>Embryophyta</taxon>
        <taxon>Tracheophyta</taxon>
        <taxon>Spermatophyta</taxon>
        <taxon>Magnoliopsida</taxon>
        <taxon>eudicotyledons</taxon>
        <taxon>Gunneridae</taxon>
        <taxon>Pentapetalae</taxon>
        <taxon>asterids</taxon>
        <taxon>lamiids</taxon>
        <taxon>Solanales</taxon>
        <taxon>Solanaceae</taxon>
        <taxon>Solanoideae</taxon>
        <taxon>Datureae</taxon>
        <taxon>Datura</taxon>
    </lineage>
</organism>